<keyword evidence="3 7" id="KW-0479">Metal-binding</keyword>
<dbReference type="Gene3D" id="3.40.1050.10">
    <property type="entry name" value="Carbonic anhydrase"/>
    <property type="match status" value="1"/>
</dbReference>
<feature type="binding site" evidence="7">
    <location>
        <position position="233"/>
    </location>
    <ligand>
        <name>Zn(2+)</name>
        <dbReference type="ChEBI" id="CHEBI:29105"/>
    </ligand>
</feature>
<dbReference type="EC" id="4.2.1.1" evidence="2"/>
<dbReference type="eggNOG" id="KOG1578">
    <property type="taxonomic scope" value="Eukaryota"/>
</dbReference>
<protein>
    <recommendedName>
        <fullName evidence="2">carbonic anhydrase</fullName>
        <ecNumber evidence="2">4.2.1.1</ecNumber>
    </recommendedName>
</protein>
<comment type="similarity">
    <text evidence="1">Belongs to the beta-class carbonic anhydrase family.</text>
</comment>
<evidence type="ECO:0000256" key="7">
    <source>
        <dbReference type="PIRSR" id="PIRSR601765-1"/>
    </source>
</evidence>
<evidence type="ECO:0000256" key="6">
    <source>
        <dbReference type="ARBA" id="ARBA00048348"/>
    </source>
</evidence>
<dbReference type="Pfam" id="PF00484">
    <property type="entry name" value="Pro_CA"/>
    <property type="match status" value="1"/>
</dbReference>
<evidence type="ECO:0000313" key="10">
    <source>
        <dbReference type="Proteomes" id="UP000030693"/>
    </source>
</evidence>
<evidence type="ECO:0000256" key="2">
    <source>
        <dbReference type="ARBA" id="ARBA00012925"/>
    </source>
</evidence>
<keyword evidence="10" id="KW-1185">Reference proteome</keyword>
<comment type="catalytic activity">
    <reaction evidence="6">
        <text>hydrogencarbonate + H(+) = CO2 + H2O</text>
        <dbReference type="Rhea" id="RHEA:10748"/>
        <dbReference type="ChEBI" id="CHEBI:15377"/>
        <dbReference type="ChEBI" id="CHEBI:15378"/>
        <dbReference type="ChEBI" id="CHEBI:16526"/>
        <dbReference type="ChEBI" id="CHEBI:17544"/>
        <dbReference type="EC" id="4.2.1.1"/>
    </reaction>
</comment>
<sequence>MGLSNKSPGPIWYDYSDVTLEVIFDLLAGKGDPPTCLTTASNDPPPTDSPTADQETAPASPNTSHPNADGVEDVALEKAGSSGLPPAAPSTRSSALGDFLEDILFDRSKPKTALPIGASPGEGSSDPPPAPERKKNFQDLEAGNTQWVKVLKEKGSEYFLIRGDQKPNFLWIGCCDSRTPAILITKQQLGQIFEMRSIANVFQSSCMSSMSALEYAVNALQVENIVVCCHSNCGGIRAALKKDGPPLGGVLDFYLEPLRAQLYSDKHVLAAVEASEKAPESIKHDSEGIAEATAVISNVLEQAKSLARSVTVKNAWKDPTRELNIHCVMYNLSTGKMVVSKDVLRNPNCPKA</sequence>
<evidence type="ECO:0000256" key="8">
    <source>
        <dbReference type="SAM" id="MobiDB-lite"/>
    </source>
</evidence>
<dbReference type="OrthoDB" id="10248475at2759"/>
<dbReference type="AlphaFoldDB" id="A0A058Z749"/>
<dbReference type="SUPFAM" id="SSF53056">
    <property type="entry name" value="beta-carbonic anhydrase, cab"/>
    <property type="match status" value="1"/>
</dbReference>
<accession>A0A058Z749</accession>
<dbReference type="InterPro" id="IPR036874">
    <property type="entry name" value="Carbonic_anhydrase_sf"/>
</dbReference>
<keyword evidence="5" id="KW-0456">Lyase</keyword>
<evidence type="ECO:0000256" key="4">
    <source>
        <dbReference type="ARBA" id="ARBA00022833"/>
    </source>
</evidence>
<feature type="region of interest" description="Disordered" evidence="8">
    <location>
        <begin position="30"/>
        <end position="72"/>
    </location>
</feature>
<dbReference type="PANTHER" id="PTHR11002">
    <property type="entry name" value="CARBONIC ANHYDRASE"/>
    <property type="match status" value="1"/>
</dbReference>
<evidence type="ECO:0000256" key="5">
    <source>
        <dbReference type="ARBA" id="ARBA00023239"/>
    </source>
</evidence>
<dbReference type="STRING" id="691883.A0A058Z749"/>
<comment type="cofactor">
    <cofactor evidence="7">
        <name>Zn(2+)</name>
        <dbReference type="ChEBI" id="CHEBI:29105"/>
    </cofactor>
    <text evidence="7">Binds 1 zinc ion per subunit.</text>
</comment>
<dbReference type="RefSeq" id="XP_009495917.1">
    <property type="nucleotide sequence ID" value="XM_009497642.1"/>
</dbReference>
<organism evidence="9">
    <name type="scientific">Fonticula alba</name>
    <name type="common">Slime mold</name>
    <dbReference type="NCBI Taxonomy" id="691883"/>
    <lineage>
        <taxon>Eukaryota</taxon>
        <taxon>Rotosphaerida</taxon>
        <taxon>Fonticulaceae</taxon>
        <taxon>Fonticula</taxon>
    </lineage>
</organism>
<dbReference type="GeneID" id="20528509"/>
<dbReference type="InterPro" id="IPR001765">
    <property type="entry name" value="Carbonic_anhydrase"/>
</dbReference>
<gene>
    <name evidence="9" type="ORF">H696_03784</name>
</gene>
<dbReference type="EMBL" id="KB932206">
    <property type="protein sequence ID" value="KCV69352.1"/>
    <property type="molecule type" value="Genomic_DNA"/>
</dbReference>
<feature type="compositionally biased region" description="Polar residues" evidence="8">
    <location>
        <begin position="49"/>
        <end position="66"/>
    </location>
</feature>
<name>A0A058Z749_FONAL</name>
<feature type="region of interest" description="Disordered" evidence="8">
    <location>
        <begin position="111"/>
        <end position="136"/>
    </location>
</feature>
<keyword evidence="4 7" id="KW-0862">Zinc</keyword>
<reference evidence="9" key="1">
    <citation type="submission" date="2013-04" db="EMBL/GenBank/DDBJ databases">
        <title>The Genome Sequence of Fonticula alba ATCC 38817.</title>
        <authorList>
            <consortium name="The Broad Institute Genomics Platform"/>
            <person name="Russ C."/>
            <person name="Cuomo C."/>
            <person name="Burger G."/>
            <person name="Gray M.W."/>
            <person name="Holland P.W.H."/>
            <person name="King N."/>
            <person name="Lang F.B.F."/>
            <person name="Roger A.J."/>
            <person name="Ruiz-Trillo I."/>
            <person name="Brown M."/>
            <person name="Walker B."/>
            <person name="Young S."/>
            <person name="Zeng Q."/>
            <person name="Gargeya S."/>
            <person name="Fitzgerald M."/>
            <person name="Haas B."/>
            <person name="Abouelleil A."/>
            <person name="Allen A.W."/>
            <person name="Alvarado L."/>
            <person name="Arachchi H.M."/>
            <person name="Berlin A.M."/>
            <person name="Chapman S.B."/>
            <person name="Gainer-Dewar J."/>
            <person name="Goldberg J."/>
            <person name="Griggs A."/>
            <person name="Gujja S."/>
            <person name="Hansen M."/>
            <person name="Howarth C."/>
            <person name="Imamovic A."/>
            <person name="Ireland A."/>
            <person name="Larimer J."/>
            <person name="McCowan C."/>
            <person name="Murphy C."/>
            <person name="Pearson M."/>
            <person name="Poon T.W."/>
            <person name="Priest M."/>
            <person name="Roberts A."/>
            <person name="Saif S."/>
            <person name="Shea T."/>
            <person name="Sisk P."/>
            <person name="Sykes S."/>
            <person name="Wortman J."/>
            <person name="Nusbaum C."/>
            <person name="Birren B."/>
        </authorList>
    </citation>
    <scope>NUCLEOTIDE SEQUENCE [LARGE SCALE GENOMIC DNA]</scope>
    <source>
        <strain evidence="9">ATCC 38817</strain>
    </source>
</reference>
<dbReference type="GO" id="GO:0004089">
    <property type="term" value="F:carbonate dehydratase activity"/>
    <property type="evidence" value="ECO:0007669"/>
    <property type="project" value="UniProtKB-EC"/>
</dbReference>
<proteinExistence type="inferred from homology"/>
<evidence type="ECO:0000256" key="3">
    <source>
        <dbReference type="ARBA" id="ARBA00022723"/>
    </source>
</evidence>
<evidence type="ECO:0000313" key="9">
    <source>
        <dbReference type="EMBL" id="KCV69352.1"/>
    </source>
</evidence>
<dbReference type="SMART" id="SM00947">
    <property type="entry name" value="Pro_CA"/>
    <property type="match status" value="1"/>
</dbReference>
<dbReference type="GO" id="GO:0008270">
    <property type="term" value="F:zinc ion binding"/>
    <property type="evidence" value="ECO:0007669"/>
    <property type="project" value="InterPro"/>
</dbReference>
<evidence type="ECO:0000256" key="1">
    <source>
        <dbReference type="ARBA" id="ARBA00006217"/>
    </source>
</evidence>
<dbReference type="PANTHER" id="PTHR11002:SF76">
    <property type="entry name" value="CARBONIC ANHYDRASE"/>
    <property type="match status" value="1"/>
</dbReference>
<feature type="binding site" evidence="7">
    <location>
        <position position="174"/>
    </location>
    <ligand>
        <name>Zn(2+)</name>
        <dbReference type="ChEBI" id="CHEBI:29105"/>
    </ligand>
</feature>
<feature type="binding site" evidence="7">
    <location>
        <position position="176"/>
    </location>
    <ligand>
        <name>Zn(2+)</name>
        <dbReference type="ChEBI" id="CHEBI:29105"/>
    </ligand>
</feature>
<dbReference type="Proteomes" id="UP000030693">
    <property type="component" value="Unassembled WGS sequence"/>
</dbReference>
<feature type="binding site" evidence="7">
    <location>
        <position position="230"/>
    </location>
    <ligand>
        <name>Zn(2+)</name>
        <dbReference type="ChEBI" id="CHEBI:29105"/>
    </ligand>
</feature>